<dbReference type="Gene3D" id="2.160.20.80">
    <property type="entry name" value="E3 ubiquitin-protein ligase SopA"/>
    <property type="match status" value="1"/>
</dbReference>
<evidence type="ECO:0000313" key="2">
    <source>
        <dbReference type="Proteomes" id="UP000181898"/>
    </source>
</evidence>
<keyword evidence="2" id="KW-1185">Reference proteome</keyword>
<evidence type="ECO:0000313" key="1">
    <source>
        <dbReference type="EMBL" id="APG64370.1"/>
    </source>
</evidence>
<protein>
    <recommendedName>
        <fullName evidence="3">Pentapeptide repeat-containing protein</fullName>
    </recommendedName>
</protein>
<dbReference type="STRING" id="1850252.LPB136_02855"/>
<organism evidence="1 2">
    <name type="scientific">Tenacibaculum todarodis</name>
    <dbReference type="NCBI Taxonomy" id="1850252"/>
    <lineage>
        <taxon>Bacteria</taxon>
        <taxon>Pseudomonadati</taxon>
        <taxon>Bacteroidota</taxon>
        <taxon>Flavobacteriia</taxon>
        <taxon>Flavobacteriales</taxon>
        <taxon>Flavobacteriaceae</taxon>
        <taxon>Tenacibaculum</taxon>
    </lineage>
</organism>
<proteinExistence type="predicted"/>
<dbReference type="RefSeq" id="WP_072554695.1">
    <property type="nucleotide sequence ID" value="NZ_CP018155.1"/>
</dbReference>
<dbReference type="AlphaFoldDB" id="A0A1L3JGX0"/>
<dbReference type="KEGG" id="ten:LPB136_02855"/>
<dbReference type="EMBL" id="CP018155">
    <property type="protein sequence ID" value="APG64370.1"/>
    <property type="molecule type" value="Genomic_DNA"/>
</dbReference>
<name>A0A1L3JGX0_9FLAO</name>
<evidence type="ECO:0008006" key="3">
    <source>
        <dbReference type="Google" id="ProtNLM"/>
    </source>
</evidence>
<reference evidence="1 2" key="1">
    <citation type="submission" date="2016-11" db="EMBL/GenBank/DDBJ databases">
        <title>Tenacibaculum sp. LPB0136, isolated from marine environment.</title>
        <authorList>
            <person name="Kim E."/>
            <person name="Yi H."/>
        </authorList>
    </citation>
    <scope>NUCLEOTIDE SEQUENCE [LARGE SCALE GENOMIC DNA]</scope>
    <source>
        <strain evidence="1 2">LPB0136</strain>
    </source>
</reference>
<sequence length="256" mass="29533">MKNTATLLFLLFITAGFSQKTIHASDLLKDIKDGKKITISNATIEGVLDLTYMDEALPKLPKRKKWWNNGGSNEVTKIIESKISFINCVFTDDVLAYIPDEDSGYTFTADFESTVTFKDCTFERKAMFKYSDFERDTDFSGSKFKDDNTFKYAKFDRAISFNNTIFEEPATFKYAEFRENVSFANSIFKETATFKYSKFKDGVSFNNTKFQEDLNLKYTKVTGEFDIKNMEVNYEIDTKYTSINGRGFSKSDLKNK</sequence>
<dbReference type="Proteomes" id="UP000181898">
    <property type="component" value="Chromosome"/>
</dbReference>
<dbReference type="OrthoDB" id="1123130at2"/>
<dbReference type="InterPro" id="IPR001646">
    <property type="entry name" value="5peptide_repeat"/>
</dbReference>
<dbReference type="Pfam" id="PF13576">
    <property type="entry name" value="Pentapeptide_3"/>
    <property type="match status" value="1"/>
</dbReference>
<gene>
    <name evidence="1" type="ORF">LPB136_02855</name>
</gene>
<accession>A0A1L3JGX0</accession>